<dbReference type="AlphaFoldDB" id="A0A8K2A9U2"/>
<feature type="domain" description="TonB-dependent receptor-like beta-barrel" evidence="16">
    <location>
        <begin position="393"/>
        <end position="835"/>
    </location>
</feature>
<dbReference type="InterPro" id="IPR010105">
    <property type="entry name" value="TonB_sidphr_rcpt"/>
</dbReference>
<dbReference type="InterPro" id="IPR000531">
    <property type="entry name" value="Beta-barrel_TonB"/>
</dbReference>
<evidence type="ECO:0000256" key="12">
    <source>
        <dbReference type="ARBA" id="ARBA00023237"/>
    </source>
</evidence>
<dbReference type="Pfam" id="PF07715">
    <property type="entry name" value="Plug"/>
    <property type="match status" value="1"/>
</dbReference>
<evidence type="ECO:0000256" key="9">
    <source>
        <dbReference type="ARBA" id="ARBA00023065"/>
    </source>
</evidence>
<name>A0A8K2A9U2_9CYAN</name>
<evidence type="ECO:0000256" key="3">
    <source>
        <dbReference type="ARBA" id="ARBA00022448"/>
    </source>
</evidence>
<protein>
    <submittedName>
        <fullName evidence="19">TonB-dependent siderophore receptor</fullName>
    </submittedName>
</protein>
<keyword evidence="9" id="KW-0406">Ion transport</keyword>
<evidence type="ECO:0000259" key="17">
    <source>
        <dbReference type="Pfam" id="PF07715"/>
    </source>
</evidence>
<gene>
    <name evidence="19" type="ORF">GS597_19320</name>
</gene>
<dbReference type="PANTHER" id="PTHR32552">
    <property type="entry name" value="FERRICHROME IRON RECEPTOR-RELATED"/>
    <property type="match status" value="1"/>
</dbReference>
<dbReference type="GO" id="GO:0009279">
    <property type="term" value="C:cell outer membrane"/>
    <property type="evidence" value="ECO:0007669"/>
    <property type="project" value="UniProtKB-SubCell"/>
</dbReference>
<evidence type="ECO:0000256" key="11">
    <source>
        <dbReference type="ARBA" id="ARBA00023136"/>
    </source>
</evidence>
<keyword evidence="12 13" id="KW-0998">Cell outer membrane</keyword>
<dbReference type="FunFam" id="2.40.170.20:FF:000005">
    <property type="entry name" value="TonB-dependent siderophore receptor"/>
    <property type="match status" value="1"/>
</dbReference>
<keyword evidence="10 14" id="KW-0798">TonB box</keyword>
<dbReference type="GO" id="GO:0015344">
    <property type="term" value="F:siderophore uptake transmembrane transporter activity"/>
    <property type="evidence" value="ECO:0007669"/>
    <property type="project" value="TreeGrafter"/>
</dbReference>
<evidence type="ECO:0000313" key="20">
    <source>
        <dbReference type="Proteomes" id="UP000607397"/>
    </source>
</evidence>
<evidence type="ECO:0000256" key="6">
    <source>
        <dbReference type="ARBA" id="ARBA00022692"/>
    </source>
</evidence>
<keyword evidence="19" id="KW-0675">Receptor</keyword>
<evidence type="ECO:0000256" key="1">
    <source>
        <dbReference type="ARBA" id="ARBA00004571"/>
    </source>
</evidence>
<evidence type="ECO:0000256" key="5">
    <source>
        <dbReference type="ARBA" id="ARBA00022496"/>
    </source>
</evidence>
<sequence length="864" mass="94578">MKAQLLIQYLCVIGTILGGFVPAAWAGGESVGDGGGEPTLSADSSTDLPAHPPTHLPTHLPAYSTAATTVDEWMAQIAQSLTQITNVQVNPTEAGLELILQTAEGELPVPTPSVVGNALIAEIPNAVLALPEGNSFEQFNPAEGIALVSVTGLPGDRVRVSITGTDAPPEAQVSTEAGNLVLSVVPGMGQVGDADDAIQIVVTGEQDEGYNPSTATTATRTDTPLRDIPQSIQVIPRQVIEDQGTTNISDALRNVSGVNIRAGYGGRNDNYVIRGFNTFERLRNGFLAREIDVNPNNIERIEVLKGPASILYGAIEPGGVINFVTKQPLERPYYEAEFTAGSYSFYQPSIDLSGPLTTDRSLLYRLNAAYENSGSFVDFVDREVIQVSPTLSYRLGEDTDLSLSYEYLRSDGDWYDGLPRNPIFSDLRRSLFVGEPDVNSRTEESHFGNLTLDHRFNENWQIRSGFALKFSQIQGARFRSTFLIEPDGTMERIYQFDPFANNDTYSIQTDLSGRFNTGSIAHQLLFGIEFSRTTSDQASSVASADSINVFNPVYGAPIPTVFDRVSERFGDRTQTIGLYLQDQVTLLPNLNLLIGGRYDFVNQTSRFQLFDTDAETPLDEASEDDFYNGAFSPRVGIVYQPIEPISLYASYSRSFVPNNAFTRTGELIEPTRGTQYEVGIKTDWLDGRLSATLAAYQITRTNELRVDPEDDSFSIAAGEARSRGIELDLAGEPLPGWNIIASAFLNDAVVTVGDEFTPEGARLVNAPRVGASLWTTYEIQRGDLQGLGFGGGIFYSGEREVLIPNTFELPANVRIDAAIFYRRDNWRVGLNFKNILDRTNYNFQGRGILVDNPFTVLGTVSVQF</sequence>
<accession>A0A8K2A9U2</accession>
<comment type="caution">
    <text evidence="19">The sequence shown here is derived from an EMBL/GenBank/DDBJ whole genome shotgun (WGS) entry which is preliminary data.</text>
</comment>
<dbReference type="PROSITE" id="PS52016">
    <property type="entry name" value="TONB_DEPENDENT_REC_3"/>
    <property type="match status" value="1"/>
</dbReference>
<dbReference type="Gene3D" id="2.170.130.10">
    <property type="entry name" value="TonB-dependent receptor, plug domain"/>
    <property type="match status" value="1"/>
</dbReference>
<keyword evidence="5" id="KW-0410">Iron transport</keyword>
<keyword evidence="11 13" id="KW-0472">Membrane</keyword>
<reference evidence="19" key="1">
    <citation type="submission" date="2019-12" db="EMBL/GenBank/DDBJ databases">
        <title>High-Quality draft genome sequences of three cyanobacteria isolated from the limestone walls of the Old Cathedral of Coimbra.</title>
        <authorList>
            <person name="Tiago I."/>
            <person name="Soares F."/>
            <person name="Portugal A."/>
        </authorList>
    </citation>
    <scope>NUCLEOTIDE SEQUENCE [LARGE SCALE GENOMIC DNA]</scope>
    <source>
        <strain evidence="19">C</strain>
    </source>
</reference>
<evidence type="ECO:0000256" key="13">
    <source>
        <dbReference type="PROSITE-ProRule" id="PRU01360"/>
    </source>
</evidence>
<evidence type="ECO:0000256" key="4">
    <source>
        <dbReference type="ARBA" id="ARBA00022452"/>
    </source>
</evidence>
<evidence type="ECO:0000256" key="14">
    <source>
        <dbReference type="RuleBase" id="RU003357"/>
    </source>
</evidence>
<dbReference type="Proteomes" id="UP000607397">
    <property type="component" value="Unassembled WGS sequence"/>
</dbReference>
<dbReference type="FunFam" id="2.170.130.10:FF:000001">
    <property type="entry name" value="Catecholate siderophore TonB-dependent receptor"/>
    <property type="match status" value="1"/>
</dbReference>
<keyword evidence="3 13" id="KW-0813">Transport</keyword>
<dbReference type="InterPro" id="IPR012910">
    <property type="entry name" value="Plug_dom"/>
</dbReference>
<keyword evidence="20" id="KW-1185">Reference proteome</keyword>
<dbReference type="Pfam" id="PF11741">
    <property type="entry name" value="AMIN"/>
    <property type="match status" value="1"/>
</dbReference>
<evidence type="ECO:0000256" key="10">
    <source>
        <dbReference type="ARBA" id="ARBA00023077"/>
    </source>
</evidence>
<dbReference type="InterPro" id="IPR039426">
    <property type="entry name" value="TonB-dep_rcpt-like"/>
</dbReference>
<comment type="subcellular location">
    <subcellularLocation>
        <location evidence="1 13">Cell outer membrane</location>
        <topology evidence="1 13">Multi-pass membrane protein</topology>
    </subcellularLocation>
</comment>
<evidence type="ECO:0000256" key="15">
    <source>
        <dbReference type="SAM" id="MobiDB-lite"/>
    </source>
</evidence>
<comment type="similarity">
    <text evidence="2 13 14">Belongs to the TonB-dependent receptor family.</text>
</comment>
<dbReference type="CDD" id="cd01347">
    <property type="entry name" value="ligand_gated_channel"/>
    <property type="match status" value="1"/>
</dbReference>
<feature type="region of interest" description="Disordered" evidence="15">
    <location>
        <begin position="32"/>
        <end position="58"/>
    </location>
</feature>
<dbReference type="SUPFAM" id="SSF56935">
    <property type="entry name" value="Porins"/>
    <property type="match status" value="1"/>
</dbReference>
<evidence type="ECO:0000259" key="16">
    <source>
        <dbReference type="Pfam" id="PF00593"/>
    </source>
</evidence>
<dbReference type="Pfam" id="PF00593">
    <property type="entry name" value="TonB_dep_Rec_b-barrel"/>
    <property type="match status" value="1"/>
</dbReference>
<dbReference type="InterPro" id="IPR037066">
    <property type="entry name" value="Plug_dom_sf"/>
</dbReference>
<evidence type="ECO:0000313" key="19">
    <source>
        <dbReference type="EMBL" id="NCJ08619.1"/>
    </source>
</evidence>
<dbReference type="Gene3D" id="2.40.170.20">
    <property type="entry name" value="TonB-dependent receptor, beta-barrel domain"/>
    <property type="match status" value="1"/>
</dbReference>
<dbReference type="PANTHER" id="PTHR32552:SF68">
    <property type="entry name" value="FERRICHROME OUTER MEMBRANE TRANSPORTER_PHAGE RECEPTOR"/>
    <property type="match status" value="1"/>
</dbReference>
<organism evidence="19 20">
    <name type="scientific">Petrachloros mirabilis ULC683</name>
    <dbReference type="NCBI Taxonomy" id="2781853"/>
    <lineage>
        <taxon>Bacteria</taxon>
        <taxon>Bacillati</taxon>
        <taxon>Cyanobacteriota</taxon>
        <taxon>Cyanophyceae</taxon>
        <taxon>Synechococcales</taxon>
        <taxon>Petrachlorosaceae</taxon>
        <taxon>Petrachloros</taxon>
        <taxon>Petrachloros mirabilis</taxon>
    </lineage>
</organism>
<keyword evidence="6 13" id="KW-0812">Transmembrane</keyword>
<dbReference type="GO" id="GO:0015891">
    <property type="term" value="P:siderophore transport"/>
    <property type="evidence" value="ECO:0007669"/>
    <property type="project" value="InterPro"/>
</dbReference>
<feature type="domain" description="AMIN" evidence="18">
    <location>
        <begin position="86"/>
        <end position="182"/>
    </location>
</feature>
<keyword evidence="7" id="KW-0732">Signal</keyword>
<dbReference type="InterPro" id="IPR036942">
    <property type="entry name" value="Beta-barrel_TonB_sf"/>
</dbReference>
<evidence type="ECO:0000256" key="2">
    <source>
        <dbReference type="ARBA" id="ARBA00009810"/>
    </source>
</evidence>
<dbReference type="GO" id="GO:0038023">
    <property type="term" value="F:signaling receptor activity"/>
    <property type="evidence" value="ECO:0007669"/>
    <property type="project" value="InterPro"/>
</dbReference>
<keyword evidence="8" id="KW-0408">Iron</keyword>
<evidence type="ECO:0000259" key="18">
    <source>
        <dbReference type="Pfam" id="PF11741"/>
    </source>
</evidence>
<feature type="domain" description="TonB-dependent receptor plug" evidence="17">
    <location>
        <begin position="225"/>
        <end position="320"/>
    </location>
</feature>
<dbReference type="EMBL" id="WVIC01000060">
    <property type="protein sequence ID" value="NCJ08619.1"/>
    <property type="molecule type" value="Genomic_DNA"/>
</dbReference>
<dbReference type="NCBIfam" id="TIGR01783">
    <property type="entry name" value="TonB-siderophor"/>
    <property type="match status" value="1"/>
</dbReference>
<evidence type="ECO:0000256" key="8">
    <source>
        <dbReference type="ARBA" id="ARBA00023004"/>
    </source>
</evidence>
<dbReference type="RefSeq" id="WP_161827091.1">
    <property type="nucleotide sequence ID" value="NZ_WVIC01000060.1"/>
</dbReference>
<keyword evidence="4 13" id="KW-1134">Transmembrane beta strand</keyword>
<proteinExistence type="inferred from homology"/>
<dbReference type="InterPro" id="IPR021731">
    <property type="entry name" value="AMIN_dom"/>
</dbReference>
<evidence type="ECO:0000256" key="7">
    <source>
        <dbReference type="ARBA" id="ARBA00022729"/>
    </source>
</evidence>